<evidence type="ECO:0000313" key="3">
    <source>
        <dbReference type="Proteomes" id="UP000693970"/>
    </source>
</evidence>
<dbReference type="AlphaFoldDB" id="A0A9K3L6E5"/>
<comment type="caution">
    <text evidence="2">The sequence shown here is derived from an EMBL/GenBank/DDBJ whole genome shotgun (WGS) entry which is preliminary data.</text>
</comment>
<evidence type="ECO:0000313" key="2">
    <source>
        <dbReference type="EMBL" id="KAG7356363.1"/>
    </source>
</evidence>
<keyword evidence="3" id="KW-1185">Reference proteome</keyword>
<sequence>MMSSFISRHKDVHHDVTAAVDDVTKSKKASRPRTNEDDDDASTHVTTMFPPRKKARVEGLSDDGAANTTMTEALTTWLASLGKFVKSTLRLETTTAIAVPHSNTGKKHDDGTTKSVAETTTATKPAASATKSTIQKTNATTAPASPKKSAAIATPISPKTKSSTKANVTPKTKRASKTAATSSATLKKPRQPRRCFHCMNLYGDEQMAIDCPGKQNRKRCLNASKA</sequence>
<evidence type="ECO:0000256" key="1">
    <source>
        <dbReference type="SAM" id="MobiDB-lite"/>
    </source>
</evidence>
<protein>
    <submittedName>
        <fullName evidence="2">Uncharacterized protein</fullName>
    </submittedName>
</protein>
<feature type="compositionally biased region" description="Low complexity" evidence="1">
    <location>
        <begin position="177"/>
        <end position="186"/>
    </location>
</feature>
<reference evidence="2" key="2">
    <citation type="submission" date="2021-04" db="EMBL/GenBank/DDBJ databases">
        <authorList>
            <person name="Podell S."/>
        </authorList>
    </citation>
    <scope>NUCLEOTIDE SEQUENCE</scope>
    <source>
        <strain evidence="2">Hildebrandi</strain>
    </source>
</reference>
<gene>
    <name evidence="2" type="ORF">IV203_001049</name>
</gene>
<dbReference type="EMBL" id="JAGRRH010000015">
    <property type="protein sequence ID" value="KAG7356363.1"/>
    <property type="molecule type" value="Genomic_DNA"/>
</dbReference>
<feature type="region of interest" description="Disordered" evidence="1">
    <location>
        <begin position="17"/>
        <end position="46"/>
    </location>
</feature>
<dbReference type="Proteomes" id="UP000693970">
    <property type="component" value="Unassembled WGS sequence"/>
</dbReference>
<feature type="compositionally biased region" description="Low complexity" evidence="1">
    <location>
        <begin position="113"/>
        <end position="155"/>
    </location>
</feature>
<proteinExistence type="predicted"/>
<feature type="compositionally biased region" description="Polar residues" evidence="1">
    <location>
        <begin position="157"/>
        <end position="167"/>
    </location>
</feature>
<organism evidence="2 3">
    <name type="scientific">Nitzschia inconspicua</name>
    <dbReference type="NCBI Taxonomy" id="303405"/>
    <lineage>
        <taxon>Eukaryota</taxon>
        <taxon>Sar</taxon>
        <taxon>Stramenopiles</taxon>
        <taxon>Ochrophyta</taxon>
        <taxon>Bacillariophyta</taxon>
        <taxon>Bacillariophyceae</taxon>
        <taxon>Bacillariophycidae</taxon>
        <taxon>Bacillariales</taxon>
        <taxon>Bacillariaceae</taxon>
        <taxon>Nitzschia</taxon>
    </lineage>
</organism>
<accession>A0A9K3L6E5</accession>
<feature type="region of interest" description="Disordered" evidence="1">
    <location>
        <begin position="100"/>
        <end position="190"/>
    </location>
</feature>
<reference evidence="2" key="1">
    <citation type="journal article" date="2021" name="Sci. Rep.">
        <title>Diploid genomic architecture of Nitzschia inconspicua, an elite biomass production diatom.</title>
        <authorList>
            <person name="Oliver A."/>
            <person name="Podell S."/>
            <person name="Pinowska A."/>
            <person name="Traller J.C."/>
            <person name="Smith S.R."/>
            <person name="McClure R."/>
            <person name="Beliaev A."/>
            <person name="Bohutskyi P."/>
            <person name="Hill E.A."/>
            <person name="Rabines A."/>
            <person name="Zheng H."/>
            <person name="Allen L.Z."/>
            <person name="Kuo A."/>
            <person name="Grigoriev I.V."/>
            <person name="Allen A.E."/>
            <person name="Hazlebeck D."/>
            <person name="Allen E.E."/>
        </authorList>
    </citation>
    <scope>NUCLEOTIDE SEQUENCE</scope>
    <source>
        <strain evidence="2">Hildebrandi</strain>
    </source>
</reference>
<name>A0A9K3L6E5_9STRA</name>